<dbReference type="Proteomes" id="UP001150581">
    <property type="component" value="Unassembled WGS sequence"/>
</dbReference>
<gene>
    <name evidence="1" type="primary">TIF35_1</name>
    <name evidence="1" type="ORF">LPJ66_006889</name>
</gene>
<evidence type="ECO:0000313" key="1">
    <source>
        <dbReference type="EMBL" id="KAJ1891494.1"/>
    </source>
</evidence>
<proteinExistence type="predicted"/>
<reference evidence="1" key="1">
    <citation type="submission" date="2022-07" db="EMBL/GenBank/DDBJ databases">
        <title>Phylogenomic reconstructions and comparative analyses of Kickxellomycotina fungi.</title>
        <authorList>
            <person name="Reynolds N.K."/>
            <person name="Stajich J.E."/>
            <person name="Barry K."/>
            <person name="Grigoriev I.V."/>
            <person name="Crous P."/>
            <person name="Smith M.E."/>
        </authorList>
    </citation>
    <scope>NUCLEOTIDE SEQUENCE</scope>
    <source>
        <strain evidence="1">Benny 63K</strain>
    </source>
</reference>
<keyword evidence="2" id="KW-1185">Reference proteome</keyword>
<organism evidence="1 2">
    <name type="scientific">Kickxella alabastrina</name>
    <dbReference type="NCBI Taxonomy" id="61397"/>
    <lineage>
        <taxon>Eukaryota</taxon>
        <taxon>Fungi</taxon>
        <taxon>Fungi incertae sedis</taxon>
        <taxon>Zoopagomycota</taxon>
        <taxon>Kickxellomycotina</taxon>
        <taxon>Kickxellomycetes</taxon>
        <taxon>Kickxellales</taxon>
        <taxon>Kickxellaceae</taxon>
        <taxon>Kickxella</taxon>
    </lineage>
</organism>
<comment type="caution">
    <text evidence="1">The sequence shown here is derived from an EMBL/GenBank/DDBJ whole genome shotgun (WGS) entry which is preliminary data.</text>
</comment>
<keyword evidence="1" id="KW-0648">Protein biosynthesis</keyword>
<protein>
    <submittedName>
        <fullName evidence="1">Translation initiation factor eIF3 subunit g</fullName>
    </submittedName>
</protein>
<keyword evidence="1" id="KW-0396">Initiation factor</keyword>
<sequence length="290" mass="31332">MSSQQPTTTNWADDELDEQELPQAEVIQNDDGTRTVIEYHLNEDGKKVKVTRRMQGRVVQEKVNRAVAERKKWAKFGAEKNSAPGPNIATTNVGEVVWLKLSQYAAQQKQQELDVMEAEKKAAVKSSQIRCRTCRGLHFTALCPYKDTLVPLEEITGAAAAATDAGAGAGAGAGAAAGGNSYVPPHLRAGAVRPAAGDSGRGGRDDLPRIRITNLSEDTQEEDVRQLCKPFGSVSRAFVAIDRNTGACKGYAFVSFHEEDAAKKAIAKLNGYGFDNLILSAEWANSEKKL</sequence>
<evidence type="ECO:0000313" key="2">
    <source>
        <dbReference type="Proteomes" id="UP001150581"/>
    </source>
</evidence>
<name>A0ACC1IBV6_9FUNG</name>
<dbReference type="EMBL" id="JANBPG010001147">
    <property type="protein sequence ID" value="KAJ1891494.1"/>
    <property type="molecule type" value="Genomic_DNA"/>
</dbReference>
<accession>A0ACC1IBV6</accession>